<dbReference type="AlphaFoldDB" id="A0A2G5HN02"/>
<proteinExistence type="predicted"/>
<evidence type="ECO:0000256" key="1">
    <source>
        <dbReference type="SAM" id="MobiDB-lite"/>
    </source>
</evidence>
<feature type="region of interest" description="Disordered" evidence="1">
    <location>
        <begin position="120"/>
        <end position="179"/>
    </location>
</feature>
<gene>
    <name evidence="2" type="ORF">CB0940_04754</name>
</gene>
<feature type="compositionally biased region" description="Low complexity" evidence="1">
    <location>
        <begin position="36"/>
        <end position="64"/>
    </location>
</feature>
<name>A0A2G5HN02_CERBT</name>
<feature type="compositionally biased region" description="Low complexity" evidence="1">
    <location>
        <begin position="72"/>
        <end position="88"/>
    </location>
</feature>
<evidence type="ECO:0000313" key="3">
    <source>
        <dbReference type="Proteomes" id="UP000230605"/>
    </source>
</evidence>
<protein>
    <submittedName>
        <fullName evidence="2">Uncharacterized protein</fullName>
    </submittedName>
</protein>
<comment type="caution">
    <text evidence="2">The sequence shown here is derived from an EMBL/GenBank/DDBJ whole genome shotgun (WGS) entry which is preliminary data.</text>
</comment>
<accession>A0A2G5HN02</accession>
<feature type="compositionally biased region" description="Low complexity" evidence="1">
    <location>
        <begin position="128"/>
        <end position="152"/>
    </location>
</feature>
<sequence length="268" mass="29588">VTRRKDSCELFLHHTVWFWRLALDANDKYFFPLSCPSSSSPTTTQNKQSQLTPASTSTSTPQSPKHNPPTPSRCSSSTSSLSSQPSSSPKKRQPPAQSTQQHLLSATSLVLLPAWRLRSPNLSPPTPAQAHRQAHLQRQSRALSSPSSPAPRLRSKAFNQRSQAPPRASLKKPLEPHQAPSLARPVLTRPLLQCSPPVSWPCLLLCRDIVQNTSLQPHMHHRPTSHYVALTSEGTTDGMISRTEEEIVSVNGVTGHNTSKIPHEWTVE</sequence>
<feature type="non-terminal residue" evidence="2">
    <location>
        <position position="1"/>
    </location>
</feature>
<dbReference type="Proteomes" id="UP000230605">
    <property type="component" value="Chromosome 4"/>
</dbReference>
<reference evidence="2 3" key="1">
    <citation type="submission" date="2015-10" db="EMBL/GenBank/DDBJ databases">
        <title>The cercosporin biosynthetic gene cluster was horizontally transferred to several fungal lineages and shown to be expanded in Cercospora beticola based on microsynteny with recipient genomes.</title>
        <authorList>
            <person name="De Jonge R."/>
            <person name="Ebert M.K."/>
            <person name="Suttle J.C."/>
            <person name="Jurick Ii W.M."/>
            <person name="Secor G.A."/>
            <person name="Thomma B.P."/>
            <person name="Van De Peer Y."/>
            <person name="Bolton M.D."/>
        </authorList>
    </citation>
    <scope>NUCLEOTIDE SEQUENCE [LARGE SCALE GENOMIC DNA]</scope>
    <source>
        <strain evidence="2 3">09-40</strain>
    </source>
</reference>
<feature type="region of interest" description="Disordered" evidence="1">
    <location>
        <begin position="36"/>
        <end position="101"/>
    </location>
</feature>
<organism evidence="2 3">
    <name type="scientific">Cercospora beticola</name>
    <name type="common">Sugarbeet leaf spot fungus</name>
    <dbReference type="NCBI Taxonomy" id="122368"/>
    <lineage>
        <taxon>Eukaryota</taxon>
        <taxon>Fungi</taxon>
        <taxon>Dikarya</taxon>
        <taxon>Ascomycota</taxon>
        <taxon>Pezizomycotina</taxon>
        <taxon>Dothideomycetes</taxon>
        <taxon>Dothideomycetidae</taxon>
        <taxon>Mycosphaerellales</taxon>
        <taxon>Mycosphaerellaceae</taxon>
        <taxon>Cercospora</taxon>
    </lineage>
</organism>
<evidence type="ECO:0000313" key="2">
    <source>
        <dbReference type="EMBL" id="PIA93927.1"/>
    </source>
</evidence>
<dbReference type="EMBL" id="LKMD01000105">
    <property type="protein sequence ID" value="PIA93927.1"/>
    <property type="molecule type" value="Genomic_DNA"/>
</dbReference>